<keyword evidence="2" id="KW-1185">Reference proteome</keyword>
<proteinExistence type="predicted"/>
<protein>
    <recommendedName>
        <fullName evidence="3">Peptidase M61 catalytic domain-containing protein</fullName>
    </recommendedName>
</protein>
<dbReference type="EMBL" id="CP027845">
    <property type="protein sequence ID" value="AVP88114.1"/>
    <property type="molecule type" value="Genomic_DNA"/>
</dbReference>
<reference evidence="1 2" key="1">
    <citation type="submission" date="2018-03" db="EMBL/GenBank/DDBJ databases">
        <title>A gene transfer event suggests a long-term partnership between eustigmatophyte algae and a novel lineage of endosymbiotic bacteria.</title>
        <authorList>
            <person name="Yurchenko T."/>
            <person name="Sevcikova T."/>
            <person name="Pribyl P."/>
            <person name="El Karkouri K."/>
            <person name="Klimes V."/>
            <person name="Amaral R."/>
            <person name="Zbrankova V."/>
            <person name="Kim E."/>
            <person name="Raoult D."/>
            <person name="Santos L.M.A."/>
            <person name="Elias M."/>
        </authorList>
    </citation>
    <scope>NUCLEOTIDE SEQUENCE [LARGE SCALE GENOMIC DNA]</scope>
    <source>
        <strain evidence="1">CCALA 838</strain>
    </source>
</reference>
<accession>A0A2P1PA07</accession>
<sequence length="531" mass="61221">MMNIQKAHMKKIFICFFFLIHHLSFASYFLIEHNIDKIHITATFDQNEVQNNEGNISLYVPDVIWGTSYNKQITNIRSNGTYDPQTKSIGLNPGTDLRIEYDILCVDNEELINRFSDHYDHFISGERFYLMGIGLFITPPLYNDNITIQVKSNIPNVAFSTHPYFYQSNTMTTKLSELDRLIIVASNDMKYYYKDGVDIVMWTPDQALQDMFDSVAAPIFAKHEEFWQASSTNEPAHKLSIIIKAPISNIIRRFGGTVIGRTILFFIVPDNTSKDDLDHLVRHENTHFRIGKLLTGTEWFVEGFTEYYADKINLHFDQNWMKFTDLYNAKAADYFTSLAHYLDDKTADDYFFKISQIEHLPYTKGYVIAGQIDSIIDLDGVMRNLIQLCKQDKTYCKFTPETFFYAAGNVLTDEQQQKITSLITDVNNTTFTNYLLGKSTKLNYKQQKIPYFTADIQKVFKESIIWGKEINVGGGTRYNEAVYYKVLDSNFDFETGEGQVSVQNGNSQEVVKLPATTLQVNVPYYGMSLPQ</sequence>
<dbReference type="Gene3D" id="1.10.390.10">
    <property type="entry name" value="Neutral Protease Domain 2"/>
    <property type="match status" value="1"/>
</dbReference>
<gene>
    <name evidence="1" type="ORF">phytr_11890</name>
</gene>
<organism evidence="1 2">
    <name type="scientific">Candidatus Phycorickettsia trachydisci</name>
    <dbReference type="NCBI Taxonomy" id="2115978"/>
    <lineage>
        <taxon>Bacteria</taxon>
        <taxon>Pseudomonadati</taxon>
        <taxon>Pseudomonadota</taxon>
        <taxon>Alphaproteobacteria</taxon>
        <taxon>Rickettsiales</taxon>
        <taxon>Rickettsiaceae</taxon>
        <taxon>Candidatus Phycorickettsia</taxon>
    </lineage>
</organism>
<evidence type="ECO:0000313" key="1">
    <source>
        <dbReference type="EMBL" id="AVP88114.1"/>
    </source>
</evidence>
<evidence type="ECO:0000313" key="2">
    <source>
        <dbReference type="Proteomes" id="UP000241762"/>
    </source>
</evidence>
<dbReference type="Proteomes" id="UP000241762">
    <property type="component" value="Chromosome"/>
</dbReference>
<name>A0A2P1PA07_9RICK</name>
<dbReference type="AlphaFoldDB" id="A0A2P1PA07"/>
<evidence type="ECO:0008006" key="3">
    <source>
        <dbReference type="Google" id="ProtNLM"/>
    </source>
</evidence>
<dbReference type="KEGG" id="ptc:phytr_11890"/>
<dbReference type="SUPFAM" id="SSF55486">
    <property type="entry name" value="Metalloproteases ('zincins'), catalytic domain"/>
    <property type="match status" value="1"/>
</dbReference>
<dbReference type="InterPro" id="IPR027268">
    <property type="entry name" value="Peptidase_M4/M1_CTD_sf"/>
</dbReference>